<keyword evidence="8" id="KW-1185">Reference proteome</keyword>
<feature type="transmembrane region" description="Helical" evidence="4">
    <location>
        <begin position="303"/>
        <end position="327"/>
    </location>
</feature>
<dbReference type="NCBIfam" id="TIGR02123">
    <property type="entry name" value="TRAP_fused"/>
    <property type="match status" value="1"/>
</dbReference>
<organism evidence="7 8">
    <name type="scientific">Pararhodobacter zhoushanensis</name>
    <dbReference type="NCBI Taxonomy" id="2479545"/>
    <lineage>
        <taxon>Bacteria</taxon>
        <taxon>Pseudomonadati</taxon>
        <taxon>Pseudomonadota</taxon>
        <taxon>Alphaproteobacteria</taxon>
        <taxon>Rhodobacterales</taxon>
        <taxon>Paracoccaceae</taxon>
        <taxon>Pararhodobacter</taxon>
    </lineage>
</organism>
<comment type="subcellular location">
    <subcellularLocation>
        <location evidence="3">Cell inner membrane</location>
        <topology evidence="3">Multi-pass membrane protein</topology>
    </subcellularLocation>
</comment>
<feature type="transmembrane region" description="Helical" evidence="4">
    <location>
        <begin position="399"/>
        <end position="430"/>
    </location>
</feature>
<feature type="transmembrane region" description="Helical" evidence="4">
    <location>
        <begin position="564"/>
        <end position="587"/>
    </location>
</feature>
<keyword evidence="2" id="KW-0804">Transcription</keyword>
<feature type="transmembrane region" description="Helical" evidence="4">
    <location>
        <begin position="186"/>
        <end position="209"/>
    </location>
</feature>
<dbReference type="PANTHER" id="PTHR43849">
    <property type="entry name" value="BLL3936 PROTEIN"/>
    <property type="match status" value="1"/>
</dbReference>
<dbReference type="PROSITE" id="PS51078">
    <property type="entry name" value="ICLR_ED"/>
    <property type="match status" value="1"/>
</dbReference>
<comment type="function">
    <text evidence="3">Part of the tripartite ATP-independent periplasmic (TRAP) transport system.</text>
</comment>
<feature type="transmembrane region" description="Helical" evidence="4">
    <location>
        <begin position="138"/>
        <end position="156"/>
    </location>
</feature>
<dbReference type="CDD" id="cd00090">
    <property type="entry name" value="HTH_ARSR"/>
    <property type="match status" value="1"/>
</dbReference>
<feature type="transmembrane region" description="Helical" evidence="4">
    <location>
        <begin position="114"/>
        <end position="131"/>
    </location>
</feature>
<keyword evidence="4" id="KW-0472">Membrane</keyword>
<dbReference type="Proteomes" id="UP001208938">
    <property type="component" value="Unassembled WGS sequence"/>
</dbReference>
<dbReference type="InterPro" id="IPR036388">
    <property type="entry name" value="WH-like_DNA-bd_sf"/>
</dbReference>
<feature type="transmembrane region" description="Helical" evidence="4">
    <location>
        <begin position="52"/>
        <end position="70"/>
    </location>
</feature>
<gene>
    <name evidence="7" type="ORF">OKW52_13140</name>
</gene>
<sequence length="908" mass="95925">MSETSTGGAVRGLSPQLWRPVANGLAALLILIACAWALNVPRYLGVSYYPQQFFALILSMALPLAFLSYPARRTSQRITLPWHDLALAVLAMATMLYITVNYPQLVLQIFSRPMAVWLPGLIVTLLVLEALRRATGWALVIIIAAFLIYAMFGNYIPGRLQGRAQPWDLLAGYMAFDSNGILGLPISVAATVVITFILFGSLLATTGGTRFFTDAAMLGMGRFRGGSMKIAVLASGLFGSISGSAVANVVGTGVITIPMIKKDGYPAHKAAAIEAVASTGGQLMPPVMGASAFLMAEFLSVPYSTIVVAALVPAILYYVALFIQADLEAARLNIAPVPKDSLPSGKGVIFGLHFVFAFAVLIYALFVMRWQPEKAALLGALSLMLTALVFGYQGERPKIGALIGTLASTGHAVVEIILISAASGLVIGALNVTGLSFNLTYLLVQVGGGSVIALLALSAIVCIILGMGLPTLGVYVLLAALVAPALVQVGIEPIAAHLYVLYFGMMSMITPPIALAAFAAASIARAPAMATGWAAMRFGWSAYVIPVLFVFSPTLIMIGAPVDIAIAIITAVMGVWLISAAFAGYFARRLSGTMRGLFAAFGLLALIPAGAFPGAEVSDLFGVAGGIAVMAFEIIKRKRLATGGSMSGTNSADRILAILDLFTEDRLEWTPEDLMAALGYSRPTLYRYLKSLRESGLLISQPGAGFTLGPRMVELDYLMRKSDPLVASGQSILRSLTQAYPCSALLVRWYGSKLLCVASECSTPHPLSSYPRGRPMPLARGAISRAIMAWLPSRQLQTMVEDNLAEMSSVGLGRTTDEVLATLRRVRRAGFATAHGEVTPGVIGVSAPVFDAGQAPIAALTVTIAGHEVTPERLDAIASDIMRHAAALSADLGQRRTDQDPPRRAANA</sequence>
<protein>
    <submittedName>
        <fullName evidence="7">TRAP transporter fused permease subunit</fullName>
    </submittedName>
</protein>
<feature type="domain" description="HTH iclR-type" evidence="5">
    <location>
        <begin position="649"/>
        <end position="710"/>
    </location>
</feature>
<dbReference type="SUPFAM" id="SSF46785">
    <property type="entry name" value="Winged helix' DNA-binding domain"/>
    <property type="match status" value="1"/>
</dbReference>
<dbReference type="PROSITE" id="PS51077">
    <property type="entry name" value="HTH_ICLR"/>
    <property type="match status" value="1"/>
</dbReference>
<feature type="transmembrane region" description="Helical" evidence="4">
    <location>
        <begin position="540"/>
        <end position="558"/>
    </location>
</feature>
<dbReference type="PANTHER" id="PTHR43849:SF2">
    <property type="entry name" value="BLL3936 PROTEIN"/>
    <property type="match status" value="1"/>
</dbReference>
<evidence type="ECO:0000313" key="7">
    <source>
        <dbReference type="EMBL" id="MCW1933177.1"/>
    </source>
</evidence>
<feature type="transmembrane region" description="Helical" evidence="4">
    <location>
        <begin position="497"/>
        <end position="519"/>
    </location>
</feature>
<accession>A0ABT3H054</accession>
<dbReference type="Pfam" id="PF09339">
    <property type="entry name" value="HTH_IclR"/>
    <property type="match status" value="1"/>
</dbReference>
<feature type="transmembrane region" description="Helical" evidence="4">
    <location>
        <begin position="472"/>
        <end position="491"/>
    </location>
</feature>
<dbReference type="Gene3D" id="1.10.10.10">
    <property type="entry name" value="Winged helix-like DNA-binding domain superfamily/Winged helix DNA-binding domain"/>
    <property type="match status" value="1"/>
</dbReference>
<dbReference type="SMART" id="SM00346">
    <property type="entry name" value="HTH_ICLR"/>
    <property type="match status" value="1"/>
</dbReference>
<keyword evidence="4" id="KW-1133">Transmembrane helix</keyword>
<dbReference type="Pfam" id="PF01614">
    <property type="entry name" value="IclR_C"/>
    <property type="match status" value="1"/>
</dbReference>
<evidence type="ECO:0000259" key="6">
    <source>
        <dbReference type="PROSITE" id="PS51078"/>
    </source>
</evidence>
<feature type="transmembrane region" description="Helical" evidence="4">
    <location>
        <begin position="21"/>
        <end position="40"/>
    </location>
</feature>
<name>A0ABT3H054_9RHOB</name>
<evidence type="ECO:0000256" key="1">
    <source>
        <dbReference type="ARBA" id="ARBA00023015"/>
    </source>
</evidence>
<feature type="transmembrane region" description="Helical" evidence="4">
    <location>
        <begin position="594"/>
        <end position="611"/>
    </location>
</feature>
<dbReference type="InterPro" id="IPR036390">
    <property type="entry name" value="WH_DNA-bd_sf"/>
</dbReference>
<keyword evidence="1" id="KW-0805">Transcription regulation</keyword>
<evidence type="ECO:0000313" key="8">
    <source>
        <dbReference type="Proteomes" id="UP001208938"/>
    </source>
</evidence>
<feature type="transmembrane region" description="Helical" evidence="4">
    <location>
        <begin position="375"/>
        <end position="392"/>
    </location>
</feature>
<evidence type="ECO:0000256" key="2">
    <source>
        <dbReference type="ARBA" id="ARBA00023163"/>
    </source>
</evidence>
<dbReference type="InterPro" id="IPR005471">
    <property type="entry name" value="Tscrpt_reg_IclR_N"/>
</dbReference>
<evidence type="ECO:0000256" key="3">
    <source>
        <dbReference type="RuleBase" id="RU369079"/>
    </source>
</evidence>
<dbReference type="InterPro" id="IPR011853">
    <property type="entry name" value="TRAP_DctM-Dct_fused"/>
</dbReference>
<dbReference type="InterPro" id="IPR029016">
    <property type="entry name" value="GAF-like_dom_sf"/>
</dbReference>
<dbReference type="Pfam" id="PF06808">
    <property type="entry name" value="DctM"/>
    <property type="match status" value="1"/>
</dbReference>
<comment type="caution">
    <text evidence="7">The sequence shown here is derived from an EMBL/GenBank/DDBJ whole genome shotgun (WGS) entry which is preliminary data.</text>
</comment>
<dbReference type="Gene3D" id="3.30.450.40">
    <property type="match status" value="1"/>
</dbReference>
<evidence type="ECO:0000256" key="4">
    <source>
        <dbReference type="SAM" id="Phobius"/>
    </source>
</evidence>
<feature type="transmembrane region" description="Helical" evidence="4">
    <location>
        <begin position="82"/>
        <end position="102"/>
    </location>
</feature>
<feature type="domain" description="IclR-ED" evidence="6">
    <location>
        <begin position="711"/>
        <end position="894"/>
    </location>
</feature>
<reference evidence="7 8" key="1">
    <citation type="submission" date="2022-10" db="EMBL/GenBank/DDBJ databases">
        <title>Pararhodobacter sp. nov., isolated from marine algae.</title>
        <authorList>
            <person name="Choi B.J."/>
            <person name="Kim J.M."/>
            <person name="Lee J.K."/>
            <person name="Choi D.G."/>
            <person name="Jeon C.O."/>
        </authorList>
    </citation>
    <scope>NUCLEOTIDE SEQUENCE [LARGE SCALE GENOMIC DNA]</scope>
    <source>
        <strain evidence="7 8">ZQ420</strain>
    </source>
</reference>
<keyword evidence="4" id="KW-0812">Transmembrane</keyword>
<dbReference type="InterPro" id="IPR011991">
    <property type="entry name" value="ArsR-like_HTH"/>
</dbReference>
<dbReference type="SUPFAM" id="SSF55781">
    <property type="entry name" value="GAF domain-like"/>
    <property type="match status" value="1"/>
</dbReference>
<evidence type="ECO:0000259" key="5">
    <source>
        <dbReference type="PROSITE" id="PS51077"/>
    </source>
</evidence>
<dbReference type="InterPro" id="IPR010656">
    <property type="entry name" value="DctM"/>
</dbReference>
<dbReference type="InterPro" id="IPR014757">
    <property type="entry name" value="Tscrpt_reg_IclR_C"/>
</dbReference>
<keyword evidence="3" id="KW-1003">Cell membrane</keyword>
<keyword evidence="3" id="KW-0997">Cell inner membrane</keyword>
<proteinExistence type="predicted"/>
<dbReference type="EMBL" id="JAPDFL010000001">
    <property type="protein sequence ID" value="MCW1933177.1"/>
    <property type="molecule type" value="Genomic_DNA"/>
</dbReference>
<feature type="transmembrane region" description="Helical" evidence="4">
    <location>
        <begin position="348"/>
        <end position="369"/>
    </location>
</feature>
<feature type="transmembrane region" description="Helical" evidence="4">
    <location>
        <begin position="230"/>
        <end position="257"/>
    </location>
</feature>
<dbReference type="RefSeq" id="WP_264506121.1">
    <property type="nucleotide sequence ID" value="NZ_JAPDFL010000001.1"/>
</dbReference>
<keyword evidence="3" id="KW-0813">Transport</keyword>
<feature type="transmembrane region" description="Helical" evidence="4">
    <location>
        <begin position="442"/>
        <end position="465"/>
    </location>
</feature>